<dbReference type="EMBL" id="CP101509">
    <property type="protein sequence ID" value="UTV30087.1"/>
    <property type="molecule type" value="Genomic_DNA"/>
</dbReference>
<dbReference type="PROSITE" id="PS50887">
    <property type="entry name" value="GGDEF"/>
    <property type="match status" value="1"/>
</dbReference>
<dbReference type="NCBIfam" id="TIGR00254">
    <property type="entry name" value="GGDEF"/>
    <property type="match status" value="1"/>
</dbReference>
<dbReference type="InterPro" id="IPR000160">
    <property type="entry name" value="GGDEF_dom"/>
</dbReference>
<dbReference type="PANTHER" id="PTHR45138:SF9">
    <property type="entry name" value="DIGUANYLATE CYCLASE DGCM-RELATED"/>
    <property type="match status" value="1"/>
</dbReference>
<dbReference type="Pfam" id="PF00990">
    <property type="entry name" value="GGDEF"/>
    <property type="match status" value="1"/>
</dbReference>
<evidence type="ECO:0000313" key="5">
    <source>
        <dbReference type="Proteomes" id="UP001057998"/>
    </source>
</evidence>
<feature type="domain" description="GGDEF" evidence="3">
    <location>
        <begin position="142"/>
        <end position="269"/>
    </location>
</feature>
<dbReference type="SUPFAM" id="SSF55073">
    <property type="entry name" value="Nucleotide cyclase"/>
    <property type="match status" value="1"/>
</dbReference>
<evidence type="ECO:0000313" key="4">
    <source>
        <dbReference type="EMBL" id="UTV30087.1"/>
    </source>
</evidence>
<dbReference type="PANTHER" id="PTHR45138">
    <property type="entry name" value="REGULATORY COMPONENTS OF SENSORY TRANSDUCTION SYSTEM"/>
    <property type="match status" value="1"/>
</dbReference>
<dbReference type="InterPro" id="IPR050469">
    <property type="entry name" value="Diguanylate_Cyclase"/>
</dbReference>
<dbReference type="InterPro" id="IPR043128">
    <property type="entry name" value="Rev_trsase/Diguanyl_cyclase"/>
</dbReference>
<dbReference type="Proteomes" id="UP001057998">
    <property type="component" value="Chromosome 2"/>
</dbReference>
<evidence type="ECO:0000256" key="2">
    <source>
        <dbReference type="ARBA" id="ARBA00034247"/>
    </source>
</evidence>
<dbReference type="SMART" id="SM00267">
    <property type="entry name" value="GGDEF"/>
    <property type="match status" value="1"/>
</dbReference>
<sequence>MFIPTSHGLDIPVSILTLVLLVLLIREASGTEMRGWLILSLGTYGIGLLADLLDEIPELSGNWLLENAENSFMHIGVFLLCFCFNKLLQRYRALTSSLNAQIHKARDLETKLSRMALEDELTGLQNRLALFRRFDYMAINNQRGLLAYIDLDNFKHVNDQYGHKQGDELLREIAALLVKTAPTGSQAYRIGGDEFVVLLPCEDQQRYNRWIERLYQSVKPITERFQIDLSIGLAVYYSGNLSDPDSLLATADKNMYCAKTPKPATTPAT</sequence>
<keyword evidence="5" id="KW-1185">Reference proteome</keyword>
<dbReference type="Gene3D" id="3.30.70.270">
    <property type="match status" value="1"/>
</dbReference>
<reference evidence="4" key="1">
    <citation type="submission" date="2022-07" db="EMBL/GenBank/DDBJ databases">
        <title>Genome sequencing of Photobacterium atrarenae GJH2-4.</title>
        <authorList>
            <person name="Park S.-J."/>
        </authorList>
    </citation>
    <scope>NUCLEOTIDE SEQUENCE</scope>
    <source>
        <strain evidence="4">GJH2-4</strain>
    </source>
</reference>
<name>A0ABY5GNF9_9GAMM</name>
<accession>A0ABY5GNF9</accession>
<evidence type="ECO:0000256" key="1">
    <source>
        <dbReference type="ARBA" id="ARBA00012528"/>
    </source>
</evidence>
<comment type="catalytic activity">
    <reaction evidence="2">
        <text>2 GTP = 3',3'-c-di-GMP + 2 diphosphate</text>
        <dbReference type="Rhea" id="RHEA:24898"/>
        <dbReference type="ChEBI" id="CHEBI:33019"/>
        <dbReference type="ChEBI" id="CHEBI:37565"/>
        <dbReference type="ChEBI" id="CHEBI:58805"/>
        <dbReference type="EC" id="2.7.7.65"/>
    </reaction>
</comment>
<gene>
    <name evidence="4" type="ORF">NNL38_24165</name>
</gene>
<dbReference type="CDD" id="cd01949">
    <property type="entry name" value="GGDEF"/>
    <property type="match status" value="1"/>
</dbReference>
<dbReference type="EC" id="2.7.7.65" evidence="1"/>
<dbReference type="InterPro" id="IPR029787">
    <property type="entry name" value="Nucleotide_cyclase"/>
</dbReference>
<evidence type="ECO:0000259" key="3">
    <source>
        <dbReference type="PROSITE" id="PS50887"/>
    </source>
</evidence>
<dbReference type="RefSeq" id="WP_255391430.1">
    <property type="nucleotide sequence ID" value="NZ_CP101509.1"/>
</dbReference>
<organism evidence="4 5">
    <name type="scientific">Photobacterium atrarenae</name>
    <dbReference type="NCBI Taxonomy" id="865757"/>
    <lineage>
        <taxon>Bacteria</taxon>
        <taxon>Pseudomonadati</taxon>
        <taxon>Pseudomonadota</taxon>
        <taxon>Gammaproteobacteria</taxon>
        <taxon>Vibrionales</taxon>
        <taxon>Vibrionaceae</taxon>
        <taxon>Photobacterium</taxon>
    </lineage>
</organism>
<proteinExistence type="predicted"/>
<protein>
    <recommendedName>
        <fullName evidence="1">diguanylate cyclase</fullName>
        <ecNumber evidence="1">2.7.7.65</ecNumber>
    </recommendedName>
</protein>